<dbReference type="CDD" id="cd03673">
    <property type="entry name" value="NUDIX_Ap6A_hydrolase"/>
    <property type="match status" value="1"/>
</dbReference>
<comment type="caution">
    <text evidence="3">The sequence shown here is derived from an EMBL/GenBank/DDBJ whole genome shotgun (WGS) entry which is preliminary data.</text>
</comment>
<dbReference type="PROSITE" id="PS51462">
    <property type="entry name" value="NUDIX"/>
    <property type="match status" value="1"/>
</dbReference>
<evidence type="ECO:0000313" key="3">
    <source>
        <dbReference type="EMBL" id="MFD1545544.1"/>
    </source>
</evidence>
<sequence length="277" mass="30777">MTDPLRAAGAVVWRGDERRPEVAVIHRPAYDDWTFPKGKLKHGEHVIAAALREVREETGLVTALGRALPPVHYLITDRLKRVDYWAAQATSESVAFTPGDEVDEMRWLPLDRARELLTWEWDAGLLHSLEAAPLETVPLVLVRHGSAGSRQAWEGDDALRPLDTDGRAQAETIARVLPAYRPEALVSSPSLRCVQTLQPYSADIRTEPLLSEEHHDPDKTTALVEELRTAAAVCSHGKVLPDLIQSLSGKDVHLRKGAFAVLHRLGERVVSVERYPT</sequence>
<keyword evidence="4" id="KW-1185">Reference proteome</keyword>
<dbReference type="CDD" id="cd07067">
    <property type="entry name" value="HP_PGM_like"/>
    <property type="match status" value="1"/>
</dbReference>
<gene>
    <name evidence="3" type="ORF">ACFSJ0_51490</name>
</gene>
<proteinExistence type="predicted"/>
<dbReference type="RefSeq" id="WP_219534028.1">
    <property type="nucleotide sequence ID" value="NZ_JAHKRM010000020.1"/>
</dbReference>
<dbReference type="PROSITE" id="PS00893">
    <property type="entry name" value="NUDIX_BOX"/>
    <property type="match status" value="1"/>
</dbReference>
<dbReference type="Pfam" id="PF00293">
    <property type="entry name" value="NUDIX"/>
    <property type="match status" value="1"/>
</dbReference>
<protein>
    <submittedName>
        <fullName evidence="3">NUDIX domain-containing protein</fullName>
    </submittedName>
</protein>
<evidence type="ECO:0000256" key="1">
    <source>
        <dbReference type="ARBA" id="ARBA00022801"/>
    </source>
</evidence>
<dbReference type="PANTHER" id="PTHR21340:SF0">
    <property type="entry name" value="BIS(5'-NUCLEOSYL)-TETRAPHOSPHATASE [ASYMMETRICAL]"/>
    <property type="match status" value="1"/>
</dbReference>
<evidence type="ECO:0000259" key="2">
    <source>
        <dbReference type="PROSITE" id="PS51462"/>
    </source>
</evidence>
<dbReference type="Proteomes" id="UP001597097">
    <property type="component" value="Unassembled WGS sequence"/>
</dbReference>
<accession>A0ABW4GT10</accession>
<feature type="domain" description="Nudix hydrolase" evidence="2">
    <location>
        <begin position="3"/>
        <end position="131"/>
    </location>
</feature>
<keyword evidence="1" id="KW-0378">Hydrolase</keyword>
<dbReference type="InterPro" id="IPR000086">
    <property type="entry name" value="NUDIX_hydrolase_dom"/>
</dbReference>
<dbReference type="InterPro" id="IPR051325">
    <property type="entry name" value="Nudix_hydrolase_domain"/>
</dbReference>
<dbReference type="SMART" id="SM00855">
    <property type="entry name" value="PGAM"/>
    <property type="match status" value="1"/>
</dbReference>
<dbReference type="Pfam" id="PF00300">
    <property type="entry name" value="His_Phos_1"/>
    <property type="match status" value="1"/>
</dbReference>
<dbReference type="PANTHER" id="PTHR21340">
    <property type="entry name" value="DIADENOSINE 5,5-P1,P4-TETRAPHOSPHATE PYROPHOSPHOHYDROLASE MUTT"/>
    <property type="match status" value="1"/>
</dbReference>
<name>A0ABW4GT10_9ACTN</name>
<dbReference type="EMBL" id="JBHUCM010000048">
    <property type="protein sequence ID" value="MFD1545544.1"/>
    <property type="molecule type" value="Genomic_DNA"/>
</dbReference>
<organism evidence="3 4">
    <name type="scientific">Nonomuraea guangzhouensis</name>
    <dbReference type="NCBI Taxonomy" id="1291555"/>
    <lineage>
        <taxon>Bacteria</taxon>
        <taxon>Bacillati</taxon>
        <taxon>Actinomycetota</taxon>
        <taxon>Actinomycetes</taxon>
        <taxon>Streptosporangiales</taxon>
        <taxon>Streptosporangiaceae</taxon>
        <taxon>Nonomuraea</taxon>
    </lineage>
</organism>
<evidence type="ECO:0000313" key="4">
    <source>
        <dbReference type="Proteomes" id="UP001597097"/>
    </source>
</evidence>
<reference evidence="4" key="1">
    <citation type="journal article" date="2019" name="Int. J. Syst. Evol. Microbiol.">
        <title>The Global Catalogue of Microorganisms (GCM) 10K type strain sequencing project: providing services to taxonomists for standard genome sequencing and annotation.</title>
        <authorList>
            <consortium name="The Broad Institute Genomics Platform"/>
            <consortium name="The Broad Institute Genome Sequencing Center for Infectious Disease"/>
            <person name="Wu L."/>
            <person name="Ma J."/>
        </authorList>
    </citation>
    <scope>NUCLEOTIDE SEQUENCE [LARGE SCALE GENOMIC DNA]</scope>
    <source>
        <strain evidence="4">CGMCC 1.15399</strain>
    </source>
</reference>
<dbReference type="InterPro" id="IPR020084">
    <property type="entry name" value="NUDIX_hydrolase_CS"/>
</dbReference>
<dbReference type="InterPro" id="IPR013078">
    <property type="entry name" value="His_Pase_superF_clade-1"/>
</dbReference>